<dbReference type="Pfam" id="PF00480">
    <property type="entry name" value="ROK"/>
    <property type="match status" value="1"/>
</dbReference>
<dbReference type="GO" id="GO:0016301">
    <property type="term" value="F:kinase activity"/>
    <property type="evidence" value="ECO:0007669"/>
    <property type="project" value="UniProtKB-KW"/>
</dbReference>
<evidence type="ECO:0000313" key="3">
    <source>
        <dbReference type="EMBL" id="PZF99272.1"/>
    </source>
</evidence>
<dbReference type="AlphaFoldDB" id="A0A2W2CL83"/>
<dbReference type="InterPro" id="IPR043129">
    <property type="entry name" value="ATPase_NBD"/>
</dbReference>
<dbReference type="Gene3D" id="3.30.420.40">
    <property type="match status" value="2"/>
</dbReference>
<comment type="caution">
    <text evidence="3">The sequence shown here is derived from an EMBL/GenBank/DDBJ whole genome shotgun (WGS) entry which is preliminary data.</text>
</comment>
<evidence type="ECO:0000256" key="2">
    <source>
        <dbReference type="SAM" id="MobiDB-lite"/>
    </source>
</evidence>
<dbReference type="PANTHER" id="PTHR18964:SF149">
    <property type="entry name" value="BIFUNCTIONAL UDP-N-ACETYLGLUCOSAMINE 2-EPIMERASE_N-ACETYLMANNOSAMINE KINASE"/>
    <property type="match status" value="1"/>
</dbReference>
<gene>
    <name evidence="3" type="ORF">C1I93_06345</name>
</gene>
<dbReference type="OrthoDB" id="9815677at2"/>
<reference evidence="3 4" key="1">
    <citation type="submission" date="2018-01" db="EMBL/GenBank/DDBJ databases">
        <title>Draft genome sequence of Jishengella endophytica.</title>
        <authorList>
            <person name="Sahin N."/>
            <person name="Ay H."/>
            <person name="Saygin H."/>
        </authorList>
    </citation>
    <scope>NUCLEOTIDE SEQUENCE [LARGE SCALE GENOMIC DNA]</scope>
    <source>
        <strain evidence="3 4">DSM 45430</strain>
    </source>
</reference>
<organism evidence="3 4">
    <name type="scientific">Micromonospora endophytica</name>
    <dbReference type="NCBI Taxonomy" id="515350"/>
    <lineage>
        <taxon>Bacteria</taxon>
        <taxon>Bacillati</taxon>
        <taxon>Actinomycetota</taxon>
        <taxon>Actinomycetes</taxon>
        <taxon>Micromonosporales</taxon>
        <taxon>Micromonosporaceae</taxon>
        <taxon>Micromonospora</taxon>
    </lineage>
</organism>
<evidence type="ECO:0000313" key="4">
    <source>
        <dbReference type="Proteomes" id="UP000248627"/>
    </source>
</evidence>
<keyword evidence="4" id="KW-1185">Reference proteome</keyword>
<dbReference type="SUPFAM" id="SSF53067">
    <property type="entry name" value="Actin-like ATPase domain"/>
    <property type="match status" value="1"/>
</dbReference>
<feature type="region of interest" description="Disordered" evidence="2">
    <location>
        <begin position="210"/>
        <end position="241"/>
    </location>
</feature>
<protein>
    <submittedName>
        <fullName evidence="3">Sugar kinase</fullName>
    </submittedName>
</protein>
<dbReference type="InterPro" id="IPR000600">
    <property type="entry name" value="ROK"/>
</dbReference>
<name>A0A2W2CL83_9ACTN</name>
<keyword evidence="3" id="KW-0418">Kinase</keyword>
<dbReference type="PANTHER" id="PTHR18964">
    <property type="entry name" value="ROK (REPRESSOR, ORF, KINASE) FAMILY"/>
    <property type="match status" value="1"/>
</dbReference>
<keyword evidence="3" id="KW-0808">Transferase</keyword>
<dbReference type="Proteomes" id="UP000248627">
    <property type="component" value="Unassembled WGS sequence"/>
</dbReference>
<accession>A0A2W2CL83</accession>
<comment type="similarity">
    <text evidence="1">Belongs to the ROK (NagC/XylR) family.</text>
</comment>
<dbReference type="EMBL" id="POTX01000026">
    <property type="protein sequence ID" value="PZF99272.1"/>
    <property type="molecule type" value="Genomic_DNA"/>
</dbReference>
<evidence type="ECO:0000256" key="1">
    <source>
        <dbReference type="ARBA" id="ARBA00006479"/>
    </source>
</evidence>
<sequence length="345" mass="33841">MTVGDERVAVAVDVGGTGMKCALVGADGALVHTERHPTDAGRGPDAVVETILTVAEGLAGKARADGLSPTALGIVVPGVVDEARGVAVWSANVGFRDVPLRELASARLGLPTALGHDVRAGGLAEARLGAGRDAGHVLFVAIGTGIAAAHVVAGSAATGAHGAAGELGHILVRPDGPACGCGRRGCLEAVASASAVARRYAVLTEAGGPAAAPTEAVGPAGNAESAAAPDGASGGGPGRGRTMVSAAQVAARAAAGEQLAVQVWREAVEALADGLATGQALFDVETIVLGGGLAQAGAGLFDPLRTALRDRLTFHREPRLVPAALGDEAGCLGAALLALDQLETR</sequence>
<proteinExistence type="inferred from homology"/>
<feature type="compositionally biased region" description="Low complexity" evidence="2">
    <location>
        <begin position="210"/>
        <end position="231"/>
    </location>
</feature>